<evidence type="ECO:0000313" key="2">
    <source>
        <dbReference type="EMBL" id="KPJ71995.1"/>
    </source>
</evidence>
<sequence length="114" mass="13241">MKKDTVTLFKKERKRLNEIVMKYSTEKIKKFYSLDAYVYKEGTLSKKTKELLGLVASLVLRCDDCITYHLIQCYEDGITNEELEEAFAIGLVVGGSITIPHLRRAFKTWDELKK</sequence>
<dbReference type="AlphaFoldDB" id="A0A0S7YCA6"/>
<proteinExistence type="predicted"/>
<dbReference type="PANTHER" id="PTHR33930">
    <property type="entry name" value="ALKYL HYDROPEROXIDE REDUCTASE AHPD"/>
    <property type="match status" value="1"/>
</dbReference>
<comment type="caution">
    <text evidence="2">The sequence shown here is derived from an EMBL/GenBank/DDBJ whole genome shotgun (WGS) entry which is preliminary data.</text>
</comment>
<dbReference type="InterPro" id="IPR029032">
    <property type="entry name" value="AhpD-like"/>
</dbReference>
<dbReference type="NCBIfam" id="TIGR00778">
    <property type="entry name" value="ahpD_dom"/>
    <property type="match status" value="1"/>
</dbReference>
<dbReference type="PATRIC" id="fig|1703772.3.peg.383"/>
<dbReference type="Pfam" id="PF02627">
    <property type="entry name" value="CMD"/>
    <property type="match status" value="1"/>
</dbReference>
<evidence type="ECO:0000259" key="1">
    <source>
        <dbReference type="Pfam" id="PF02627"/>
    </source>
</evidence>
<dbReference type="PANTHER" id="PTHR33930:SF2">
    <property type="entry name" value="BLR3452 PROTEIN"/>
    <property type="match status" value="1"/>
</dbReference>
<protein>
    <submittedName>
        <fullName evidence="2">Alkylhydroperoxidase</fullName>
    </submittedName>
</protein>
<dbReference type="GO" id="GO:0051920">
    <property type="term" value="F:peroxiredoxin activity"/>
    <property type="evidence" value="ECO:0007669"/>
    <property type="project" value="InterPro"/>
</dbReference>
<accession>A0A0S7YCA6</accession>
<keyword evidence="2" id="KW-0575">Peroxidase</keyword>
<dbReference type="Proteomes" id="UP000051012">
    <property type="component" value="Unassembled WGS sequence"/>
</dbReference>
<dbReference type="InterPro" id="IPR004675">
    <property type="entry name" value="AhpD_core"/>
</dbReference>
<feature type="domain" description="Carboxymuconolactone decarboxylase-like" evidence="1">
    <location>
        <begin position="32"/>
        <end position="107"/>
    </location>
</feature>
<gene>
    <name evidence="2" type="ORF">AMJ52_07785</name>
</gene>
<dbReference type="SUPFAM" id="SSF69118">
    <property type="entry name" value="AhpD-like"/>
    <property type="match status" value="1"/>
</dbReference>
<reference evidence="2 3" key="1">
    <citation type="journal article" date="2015" name="Microbiome">
        <title>Genomic resolution of linkages in carbon, nitrogen, and sulfur cycling among widespread estuary sediment bacteria.</title>
        <authorList>
            <person name="Baker B.J."/>
            <person name="Lazar C.S."/>
            <person name="Teske A.P."/>
            <person name="Dick G.J."/>
        </authorList>
    </citation>
    <scope>NUCLEOTIDE SEQUENCE [LARGE SCALE GENOMIC DNA]</scope>
    <source>
        <strain evidence="2">DG_78</strain>
    </source>
</reference>
<dbReference type="EMBL" id="LJNI01000107">
    <property type="protein sequence ID" value="KPJ71995.1"/>
    <property type="molecule type" value="Genomic_DNA"/>
</dbReference>
<name>A0A0S7YCA6_UNCT6</name>
<organism evidence="2 3">
    <name type="scientific">candidate division TA06 bacterium DG_78</name>
    <dbReference type="NCBI Taxonomy" id="1703772"/>
    <lineage>
        <taxon>Bacteria</taxon>
        <taxon>Bacteria division TA06</taxon>
    </lineage>
</organism>
<keyword evidence="2" id="KW-0560">Oxidoreductase</keyword>
<dbReference type="Gene3D" id="1.20.1290.10">
    <property type="entry name" value="AhpD-like"/>
    <property type="match status" value="1"/>
</dbReference>
<dbReference type="InterPro" id="IPR003779">
    <property type="entry name" value="CMD-like"/>
</dbReference>
<evidence type="ECO:0000313" key="3">
    <source>
        <dbReference type="Proteomes" id="UP000051012"/>
    </source>
</evidence>